<feature type="region of interest" description="Disordered" evidence="1">
    <location>
        <begin position="134"/>
        <end position="166"/>
    </location>
</feature>
<dbReference type="Pfam" id="PF18934">
    <property type="entry name" value="DUF5682"/>
    <property type="match status" value="1"/>
</dbReference>
<dbReference type="AlphaFoldDB" id="A0AB35FMX5"/>
<evidence type="ECO:0000256" key="1">
    <source>
        <dbReference type="SAM" id="MobiDB-lite"/>
    </source>
</evidence>
<accession>A0AB35FMX5</accession>
<feature type="compositionally biased region" description="Acidic residues" evidence="1">
    <location>
        <begin position="145"/>
        <end position="159"/>
    </location>
</feature>
<comment type="caution">
    <text evidence="2">The sequence shown here is derived from an EMBL/GenBank/DDBJ whole genome shotgun (WGS) entry which is preliminary data.</text>
</comment>
<dbReference type="RefSeq" id="WP_221980125.1">
    <property type="nucleotide sequence ID" value="NZ_JAAXQQ010000014.1"/>
</dbReference>
<dbReference type="Proteomes" id="UP000758022">
    <property type="component" value="Unassembled WGS sequence"/>
</dbReference>
<sequence length="840" mass="89978">MEAAAAAAERQDFLAYGQRLTSGEGGFFFFPIRHHSPACALHLARALAEIRPRAIVLEMPADFAPLLPLLSHPDIRLPIAIVSVADGEKTSDERLPVGYWPFLATSPEWAALRLAGEFGSAVILADRESGARLAAARSEKKGETGEDGEDEPRQDEPREDETGPALLTDEGQLAYSLYADGLVKRLGVRDFNEAWDRLFESRAAEKDWRGFFRDVGIHCALSRLTTPAEEIAADDTLAREACMRAAMAKAQALSGNGPIAVITGGFHTPVMIDPPTERPEQTKVKAGPGIQTKSYLIRYSHDHLDRINGYGAGMPSPRWYERLQQRIAEGHDDPFTEAATDVVLDLTQRLRRDRPNFTPPLPSLAATVGQAQALADLRGLQGPGRAEILDAARSCLMKGEDPRSGSPLMEALLAELTGEGIGEVPRGAGAPPLVEAVRRQARALGFRIEDGTERNRLLDIHRKPRHLAASRFLHVMTLLGTGFGRCLRGPDWAGGVATDVLFEEWTYRWSPAVESRLVALSIDGDTAERAADAVLARRVQALGEEGQAKNAHAAIRLLMIAAQAGLARSCGALIAAIGPAVATDPDFARVAVCLSMLDNLQRGRKALGFAGIPGPDELRLIAYRRAIDLLPDLETAKDEDVPRYVDALATLNEIAEAGAQAGEEEQPLDLDLLDEGVAALIDADLAPRAAGAVAAIGHMSGRLSAEALATRVIGPLQFSVGAPPARVEALAGLLAVQPALLKRTPALLERLDLVLAGFDEADFIEVLPSLRLAFTALAPDETDALAAVIAQAKGSDLDLAPRFAGGFTEAEMLANARLNASFAELMQADGLGSWLEEQAP</sequence>
<evidence type="ECO:0000313" key="3">
    <source>
        <dbReference type="Proteomes" id="UP000758022"/>
    </source>
</evidence>
<reference evidence="2" key="1">
    <citation type="submission" date="2020-04" db="EMBL/GenBank/DDBJ databases">
        <title>Global-level population genomics supports evidence of horizontal gene transfer on evolution of Rhizobia in Lentils.</title>
        <authorList>
            <person name="Gai Y."/>
            <person name="Cook D."/>
            <person name="Riely B."/>
        </authorList>
    </citation>
    <scope>NUCLEOTIDE SEQUENCE</scope>
    <source>
        <strain evidence="2">TLR9</strain>
    </source>
</reference>
<evidence type="ECO:0000313" key="2">
    <source>
        <dbReference type="EMBL" id="MBY3068187.1"/>
    </source>
</evidence>
<name>A0AB35FMX5_9HYPH</name>
<dbReference type="EMBL" id="JAAXQQ010000014">
    <property type="protein sequence ID" value="MBY3068187.1"/>
    <property type="molecule type" value="Genomic_DNA"/>
</dbReference>
<proteinExistence type="predicted"/>
<organism evidence="2 3">
    <name type="scientific">Rhizobium laguerreae</name>
    <dbReference type="NCBI Taxonomy" id="1076926"/>
    <lineage>
        <taxon>Bacteria</taxon>
        <taxon>Pseudomonadati</taxon>
        <taxon>Pseudomonadota</taxon>
        <taxon>Alphaproteobacteria</taxon>
        <taxon>Hyphomicrobiales</taxon>
        <taxon>Rhizobiaceae</taxon>
        <taxon>Rhizobium/Agrobacterium group</taxon>
        <taxon>Rhizobium</taxon>
    </lineage>
</organism>
<protein>
    <submittedName>
        <fullName evidence="2">Uncharacterized protein</fullName>
    </submittedName>
</protein>
<dbReference type="InterPro" id="IPR043737">
    <property type="entry name" value="DUF5682"/>
</dbReference>
<gene>
    <name evidence="2" type="ORF">HFO74_33015</name>
</gene>